<dbReference type="PANTHER" id="PTHR36442">
    <property type="entry name" value="CYCLIC-DI-AMP PHOSPHODIESTERASE PGPH"/>
    <property type="match status" value="1"/>
</dbReference>
<dbReference type="InterPro" id="IPR006674">
    <property type="entry name" value="HD_domain"/>
</dbReference>
<protein>
    <recommendedName>
        <fullName evidence="3">HD/PDEase domain-containing protein</fullName>
    </recommendedName>
</protein>
<dbReference type="Gene3D" id="1.10.3210.10">
    <property type="entry name" value="Hypothetical protein af1432"/>
    <property type="match status" value="1"/>
</dbReference>
<dbReference type="NCBIfam" id="TIGR00277">
    <property type="entry name" value="HDIG"/>
    <property type="match status" value="1"/>
</dbReference>
<dbReference type="CDD" id="cd00077">
    <property type="entry name" value="HDc"/>
    <property type="match status" value="1"/>
</dbReference>
<feature type="transmembrane region" description="Helical" evidence="2">
    <location>
        <begin position="96"/>
        <end position="115"/>
    </location>
</feature>
<comment type="caution">
    <text evidence="4">The sequence shown here is derived from an EMBL/GenBank/DDBJ whole genome shotgun (WGS) entry which is preliminary data.</text>
</comment>
<dbReference type="PANTHER" id="PTHR36442:SF1">
    <property type="entry name" value="CYCLIC-DI-AMP PHOSPHODIESTERASE PGPH"/>
    <property type="match status" value="1"/>
</dbReference>
<dbReference type="AlphaFoldDB" id="X1A3P2"/>
<feature type="non-terminal residue" evidence="4">
    <location>
        <position position="429"/>
    </location>
</feature>
<feature type="compositionally biased region" description="Polar residues" evidence="1">
    <location>
        <begin position="411"/>
        <end position="421"/>
    </location>
</feature>
<dbReference type="SUPFAM" id="SSF109604">
    <property type="entry name" value="HD-domain/PDEase-like"/>
    <property type="match status" value="1"/>
</dbReference>
<feature type="domain" description="HD/PDEase" evidence="3">
    <location>
        <begin position="177"/>
        <end position="336"/>
    </location>
</feature>
<evidence type="ECO:0000256" key="1">
    <source>
        <dbReference type="SAM" id="MobiDB-lite"/>
    </source>
</evidence>
<dbReference type="EMBL" id="BART01008020">
    <property type="protein sequence ID" value="GAG67388.1"/>
    <property type="molecule type" value="Genomic_DNA"/>
</dbReference>
<sequence length="429" mass="47398">FLIIKFFAGSARTFSKAITVIPVDSYFYAIPFAFAAIVVSTVLTPQLAALSAIIISMFACFLLDNRFVFFIYSFIGSLIASQEVVQNKERKTIIRAGLIVGVLNSALILSFYLISGDIFRAEVFISFGFGLLSGLLSSILAIGVIPVIEIIFNYTTNIKLLELADLNQPGLRKLLIEAPGTYHHSILVGILSETAAEAIHANSLLTRVSAYYHDIGKIRKPLYFVENQQGLENKHDKLLPSMSSLIISAHVKDGLETAKQYHLGKNIQDIILQHHGTSCMNYFYRKAIELNAEGNQPVSDKDFRYPGPKPQTKEAGIVMLADAVEASSKTLSDPTPSRIQGMVQQIINNIFADGQLDECELTLKDLHLIADSFNRVLNGIFHSRIEYPESSEKESNGKSKSSDLDKKSAKTGQDQSALDQTNNERDLGR</sequence>
<accession>X1A3P2</accession>
<name>X1A3P2_9ZZZZ</name>
<dbReference type="InterPro" id="IPR006675">
    <property type="entry name" value="HDIG_dom"/>
</dbReference>
<dbReference type="SMART" id="SM00471">
    <property type="entry name" value="HDc"/>
    <property type="match status" value="1"/>
</dbReference>
<dbReference type="InterPro" id="IPR011621">
    <property type="entry name" value="Metal-dep_PHydrolase_7TM_intra"/>
</dbReference>
<dbReference type="InterPro" id="IPR003607">
    <property type="entry name" value="HD/PDEase_dom"/>
</dbReference>
<keyword evidence="2" id="KW-0472">Membrane</keyword>
<feature type="transmembrane region" description="Helical" evidence="2">
    <location>
        <begin position="127"/>
        <end position="152"/>
    </location>
</feature>
<keyword evidence="2" id="KW-1133">Transmembrane helix</keyword>
<dbReference type="InterPro" id="IPR052722">
    <property type="entry name" value="PgpH_phosphodiesterase"/>
</dbReference>
<feature type="transmembrane region" description="Helical" evidence="2">
    <location>
        <begin position="25"/>
        <end position="43"/>
    </location>
</feature>
<dbReference type="Pfam" id="PF07698">
    <property type="entry name" value="7TM-7TMR_HD"/>
    <property type="match status" value="1"/>
</dbReference>
<feature type="compositionally biased region" description="Basic and acidic residues" evidence="1">
    <location>
        <begin position="388"/>
        <end position="408"/>
    </location>
</feature>
<gene>
    <name evidence="4" type="ORF">S01H4_18121</name>
</gene>
<evidence type="ECO:0000259" key="3">
    <source>
        <dbReference type="SMART" id="SM00471"/>
    </source>
</evidence>
<proteinExistence type="predicted"/>
<feature type="non-terminal residue" evidence="4">
    <location>
        <position position="1"/>
    </location>
</feature>
<dbReference type="Pfam" id="PF01966">
    <property type="entry name" value="HD"/>
    <property type="match status" value="1"/>
</dbReference>
<evidence type="ECO:0000256" key="2">
    <source>
        <dbReference type="SAM" id="Phobius"/>
    </source>
</evidence>
<feature type="region of interest" description="Disordered" evidence="1">
    <location>
        <begin position="388"/>
        <end position="429"/>
    </location>
</feature>
<reference evidence="4" key="1">
    <citation type="journal article" date="2014" name="Front. Microbiol.">
        <title>High frequency of phylogenetically diverse reductive dehalogenase-homologous genes in deep subseafloor sedimentary metagenomes.</title>
        <authorList>
            <person name="Kawai M."/>
            <person name="Futagami T."/>
            <person name="Toyoda A."/>
            <person name="Takaki Y."/>
            <person name="Nishi S."/>
            <person name="Hori S."/>
            <person name="Arai W."/>
            <person name="Tsubouchi T."/>
            <person name="Morono Y."/>
            <person name="Uchiyama I."/>
            <person name="Ito T."/>
            <person name="Fujiyama A."/>
            <person name="Inagaki F."/>
            <person name="Takami H."/>
        </authorList>
    </citation>
    <scope>NUCLEOTIDE SEQUENCE</scope>
    <source>
        <strain evidence="4">Expedition CK06-06</strain>
    </source>
</reference>
<evidence type="ECO:0000313" key="4">
    <source>
        <dbReference type="EMBL" id="GAG67388.1"/>
    </source>
</evidence>
<organism evidence="4">
    <name type="scientific">marine sediment metagenome</name>
    <dbReference type="NCBI Taxonomy" id="412755"/>
    <lineage>
        <taxon>unclassified sequences</taxon>
        <taxon>metagenomes</taxon>
        <taxon>ecological metagenomes</taxon>
    </lineage>
</organism>
<keyword evidence="2" id="KW-0812">Transmembrane</keyword>